<dbReference type="EC" id="2.8.1.7" evidence="3"/>
<dbReference type="EMBL" id="FNGS01000003">
    <property type="protein sequence ID" value="SDL87223.1"/>
    <property type="molecule type" value="Genomic_DNA"/>
</dbReference>
<keyword evidence="13" id="KW-1185">Reference proteome</keyword>
<name>A0A1G9NLN5_9BACT</name>
<evidence type="ECO:0000256" key="2">
    <source>
        <dbReference type="ARBA" id="ARBA00006490"/>
    </source>
</evidence>
<evidence type="ECO:0000256" key="6">
    <source>
        <dbReference type="ARBA" id="ARBA00022898"/>
    </source>
</evidence>
<sequence length="384" mass="41362">MPVYCDYSATTPLHPEVLHEMLPYLTAHFGNASSAHAYGREARRVVDTQRRKIADLLGVRPGEITFTSGGTEADNFALRASVRQFNIRHVLTTRIEHKAVLAPLLQLAQRGRIDLHFIALDGQGRILLPDFIRLLQQYPGALVSLMHANNEIGNVLDTEAIAALCRRYGALFHSDTVQTVGKLAFPGKDVDFAAASAHKFYGPKGIGFLYNRGGKTLPAILAGGGQENGLRGGTENVAGIVGLASALELALAGQPAAAFHLEKLKSLFVQRLSGIGKPVAFNGQSRSIPGCLPGLVSVRFPETDRPLAELLDERGIAVSGGSACSNLAGGSHVLQELPEAGNGQTIRFSFGKDNTIEDIDTIIRSLQEIYAVPSRRILRQEAFR</sequence>
<dbReference type="InterPro" id="IPR020578">
    <property type="entry name" value="Aminotrans_V_PyrdxlP_BS"/>
</dbReference>
<dbReference type="PROSITE" id="PS00595">
    <property type="entry name" value="AA_TRANSFER_CLASS_5"/>
    <property type="match status" value="1"/>
</dbReference>
<dbReference type="InterPro" id="IPR015424">
    <property type="entry name" value="PyrdxlP-dep_Trfase"/>
</dbReference>
<dbReference type="Proteomes" id="UP000198901">
    <property type="component" value="Unassembled WGS sequence"/>
</dbReference>
<dbReference type="GO" id="GO:0051536">
    <property type="term" value="F:iron-sulfur cluster binding"/>
    <property type="evidence" value="ECO:0007669"/>
    <property type="project" value="UniProtKB-KW"/>
</dbReference>
<evidence type="ECO:0000256" key="5">
    <source>
        <dbReference type="ARBA" id="ARBA00022723"/>
    </source>
</evidence>
<gene>
    <name evidence="12" type="ORF">SAMN04488090_2056</name>
</gene>
<comment type="catalytic activity">
    <reaction evidence="9">
        <text>(sulfur carrier)-H + L-cysteine = (sulfur carrier)-SH + L-alanine</text>
        <dbReference type="Rhea" id="RHEA:43892"/>
        <dbReference type="Rhea" id="RHEA-COMP:14737"/>
        <dbReference type="Rhea" id="RHEA-COMP:14739"/>
        <dbReference type="ChEBI" id="CHEBI:29917"/>
        <dbReference type="ChEBI" id="CHEBI:35235"/>
        <dbReference type="ChEBI" id="CHEBI:57972"/>
        <dbReference type="ChEBI" id="CHEBI:64428"/>
        <dbReference type="EC" id="2.8.1.7"/>
    </reaction>
</comment>
<evidence type="ECO:0000256" key="8">
    <source>
        <dbReference type="ARBA" id="ARBA00023014"/>
    </source>
</evidence>
<dbReference type="Gene3D" id="3.40.640.10">
    <property type="entry name" value="Type I PLP-dependent aspartate aminotransferase-like (Major domain)"/>
    <property type="match status" value="1"/>
</dbReference>
<accession>A0A1G9NLN5</accession>
<evidence type="ECO:0000313" key="12">
    <source>
        <dbReference type="EMBL" id="SDL87223.1"/>
    </source>
</evidence>
<comment type="similarity">
    <text evidence="2">Belongs to the class-V pyridoxal-phosphate-dependent aminotransferase family. NifS/IscS subfamily.</text>
</comment>
<evidence type="ECO:0000256" key="10">
    <source>
        <dbReference type="RuleBase" id="RU004504"/>
    </source>
</evidence>
<dbReference type="InterPro" id="IPR000192">
    <property type="entry name" value="Aminotrans_V_dom"/>
</dbReference>
<evidence type="ECO:0000256" key="9">
    <source>
        <dbReference type="ARBA" id="ARBA00050776"/>
    </source>
</evidence>
<organism evidence="12 13">
    <name type="scientific">Siphonobacter aquaeclarae</name>
    <dbReference type="NCBI Taxonomy" id="563176"/>
    <lineage>
        <taxon>Bacteria</taxon>
        <taxon>Pseudomonadati</taxon>
        <taxon>Bacteroidota</taxon>
        <taxon>Cytophagia</taxon>
        <taxon>Cytophagales</taxon>
        <taxon>Cytophagaceae</taxon>
        <taxon>Siphonobacter</taxon>
    </lineage>
</organism>
<keyword evidence="7" id="KW-0408">Iron</keyword>
<keyword evidence="6" id="KW-0663">Pyridoxal phosphate</keyword>
<dbReference type="Gene3D" id="3.90.1150.10">
    <property type="entry name" value="Aspartate Aminotransferase, domain 1"/>
    <property type="match status" value="1"/>
</dbReference>
<evidence type="ECO:0000256" key="3">
    <source>
        <dbReference type="ARBA" id="ARBA00012239"/>
    </source>
</evidence>
<dbReference type="RefSeq" id="WP_093201249.1">
    <property type="nucleotide sequence ID" value="NZ_FNGS01000003.1"/>
</dbReference>
<dbReference type="GO" id="GO:0046872">
    <property type="term" value="F:metal ion binding"/>
    <property type="evidence" value="ECO:0007669"/>
    <property type="project" value="UniProtKB-KW"/>
</dbReference>
<dbReference type="Gene3D" id="1.10.260.50">
    <property type="match status" value="1"/>
</dbReference>
<feature type="domain" description="Aminotransferase class V" evidence="11">
    <location>
        <begin position="3"/>
        <end position="361"/>
    </location>
</feature>
<dbReference type="PIRSF" id="PIRSF005572">
    <property type="entry name" value="NifS"/>
    <property type="match status" value="1"/>
</dbReference>
<keyword evidence="4" id="KW-0808">Transferase</keyword>
<evidence type="ECO:0000256" key="1">
    <source>
        <dbReference type="ARBA" id="ARBA00001933"/>
    </source>
</evidence>
<dbReference type="InterPro" id="IPR015421">
    <property type="entry name" value="PyrdxlP-dep_Trfase_major"/>
</dbReference>
<dbReference type="PANTHER" id="PTHR11601:SF34">
    <property type="entry name" value="CYSTEINE DESULFURASE"/>
    <property type="match status" value="1"/>
</dbReference>
<keyword evidence="5" id="KW-0479">Metal-binding</keyword>
<dbReference type="STRING" id="563176.SAMN04488090_2056"/>
<evidence type="ECO:0000313" key="13">
    <source>
        <dbReference type="Proteomes" id="UP000198901"/>
    </source>
</evidence>
<evidence type="ECO:0000256" key="4">
    <source>
        <dbReference type="ARBA" id="ARBA00022679"/>
    </source>
</evidence>
<dbReference type="Pfam" id="PF00266">
    <property type="entry name" value="Aminotran_5"/>
    <property type="match status" value="1"/>
</dbReference>
<dbReference type="InterPro" id="IPR016454">
    <property type="entry name" value="Cysteine_dSase"/>
</dbReference>
<dbReference type="AlphaFoldDB" id="A0A1G9NLN5"/>
<evidence type="ECO:0000256" key="7">
    <source>
        <dbReference type="ARBA" id="ARBA00023004"/>
    </source>
</evidence>
<keyword evidence="8" id="KW-0411">Iron-sulfur</keyword>
<dbReference type="GO" id="GO:0031071">
    <property type="term" value="F:cysteine desulfurase activity"/>
    <property type="evidence" value="ECO:0007669"/>
    <property type="project" value="UniProtKB-EC"/>
</dbReference>
<dbReference type="SUPFAM" id="SSF53383">
    <property type="entry name" value="PLP-dependent transferases"/>
    <property type="match status" value="1"/>
</dbReference>
<comment type="cofactor">
    <cofactor evidence="1 10">
        <name>pyridoxal 5'-phosphate</name>
        <dbReference type="ChEBI" id="CHEBI:597326"/>
    </cofactor>
</comment>
<dbReference type="PANTHER" id="PTHR11601">
    <property type="entry name" value="CYSTEINE DESULFURYLASE FAMILY MEMBER"/>
    <property type="match status" value="1"/>
</dbReference>
<protein>
    <recommendedName>
        <fullName evidence="3">cysteine desulfurase</fullName>
        <ecNumber evidence="3">2.8.1.7</ecNumber>
    </recommendedName>
</protein>
<proteinExistence type="inferred from homology"/>
<reference evidence="12 13" key="1">
    <citation type="submission" date="2016-10" db="EMBL/GenBank/DDBJ databases">
        <authorList>
            <person name="de Groot N.N."/>
        </authorList>
    </citation>
    <scope>NUCLEOTIDE SEQUENCE [LARGE SCALE GENOMIC DNA]</scope>
    <source>
        <strain evidence="12 13">DSM 21668</strain>
    </source>
</reference>
<dbReference type="OrthoDB" id="9808002at2"/>
<dbReference type="InterPro" id="IPR015422">
    <property type="entry name" value="PyrdxlP-dep_Trfase_small"/>
</dbReference>
<evidence type="ECO:0000259" key="11">
    <source>
        <dbReference type="Pfam" id="PF00266"/>
    </source>
</evidence>